<reference evidence="1 2" key="1">
    <citation type="journal article" date="2014" name="Genome Announc.">
        <title>Complete Genome Sequences of Two Citrobacter rodentium Bacteriophages, CR8 and CR44b.</title>
        <authorList>
            <person name="Toribio A.L."/>
            <person name="Pickard D."/>
            <person name="Cerdeno-Tarraga A.M."/>
            <person name="Petty N.K."/>
            <person name="Thomson N."/>
            <person name="Salmond G."/>
            <person name="Dougan G."/>
        </authorList>
    </citation>
    <scope>NUCLEOTIDE SEQUENCE [LARGE SCALE GENOMIC DNA]</scope>
</reference>
<dbReference type="OrthoDB" id="18526at10239"/>
<gene>
    <name evidence="1" type="primary">1.6</name>
</gene>
<proteinExistence type="predicted"/>
<dbReference type="KEGG" id="vg:18499550"/>
<evidence type="ECO:0000313" key="2">
    <source>
        <dbReference type="Proteomes" id="UP000019157"/>
    </source>
</evidence>
<name>W6PP46_9CAUD</name>
<keyword evidence="2" id="KW-1185">Reference proteome</keyword>
<protein>
    <submittedName>
        <fullName evidence="1">Hypothetical phage protein</fullName>
    </submittedName>
</protein>
<dbReference type="RefSeq" id="YP_009004170.1">
    <property type="nucleotide sequence ID" value="NC_023548.1"/>
</dbReference>
<evidence type="ECO:0000313" key="1">
    <source>
        <dbReference type="EMBL" id="CDM21599.1"/>
    </source>
</evidence>
<dbReference type="Proteomes" id="UP000019157">
    <property type="component" value="Segment"/>
</dbReference>
<dbReference type="GeneID" id="18499550"/>
<accession>W6PP46</accession>
<dbReference type="EMBL" id="HG818824">
    <property type="protein sequence ID" value="CDM21599.1"/>
    <property type="molecule type" value="Genomic_DNA"/>
</dbReference>
<sequence>MSKNLMFNRFTKSFHLSHNPFSFHKGSLPRFGKTVALAPAVHALVTRKSFLKAVNKEAVSVPVVVTKWPRLKLALLVIKEKLQ</sequence>
<organism evidence="1 2">
    <name type="scientific">Citrobacter phage CR8</name>
    <dbReference type="NCBI Taxonomy" id="1455076"/>
    <lineage>
        <taxon>Viruses</taxon>
        <taxon>Duplodnaviria</taxon>
        <taxon>Heunggongvirae</taxon>
        <taxon>Uroviricota</taxon>
        <taxon>Caudoviricetes</taxon>
        <taxon>Autographivirales</taxon>
        <taxon>Autotranscriptaviridae</taxon>
        <taxon>Studiervirinae</taxon>
        <taxon>Caroctavirus</taxon>
        <taxon>Caroctavirus CR8</taxon>
    </lineage>
</organism>